<dbReference type="Proteomes" id="UP000604730">
    <property type="component" value="Unassembled WGS sequence"/>
</dbReference>
<dbReference type="PANTHER" id="PTHR43280:SF34">
    <property type="entry name" value="ARAC-FAMILY TRANSCRIPTIONAL REGULATOR"/>
    <property type="match status" value="1"/>
</dbReference>
<dbReference type="InterPro" id="IPR014710">
    <property type="entry name" value="RmlC-like_jellyroll"/>
</dbReference>
<name>A0ABS1J0E7_9FIRM</name>
<dbReference type="PRINTS" id="PR00032">
    <property type="entry name" value="HTHARAC"/>
</dbReference>
<evidence type="ECO:0000256" key="2">
    <source>
        <dbReference type="ARBA" id="ARBA00023125"/>
    </source>
</evidence>
<evidence type="ECO:0000256" key="1">
    <source>
        <dbReference type="ARBA" id="ARBA00023015"/>
    </source>
</evidence>
<keyword evidence="2" id="KW-0238">DNA-binding</keyword>
<dbReference type="InterPro" id="IPR003313">
    <property type="entry name" value="AraC-bd"/>
</dbReference>
<sequence length="299" mass="34541">MAFFEDTDILETPFDIFMFDSNIDSVTYRAHWHNYVEFLYIYEGHITVECDNVPYSLNPGDSLVIMPRVIHSFYSKFTGHIRYGVIKFNHTKVKFSTKAATLIHALFSRAIPMDSLPIYLSASDINQLFMKNTIDNIISEAKKKNIFYFDFINSQIATLLVTILRFWEEKDINLNTIIKQSNNCSEIFKVLEYISNHSCESIAIPSLAKQCNMSYSTFSRLFKQQTGRSCKEYIEYMRISKAQDLVLFTSKSLNCIACETGFSDCSHFIKTYKKLFGITPNQQRKSLPSDIMSSADIKT</sequence>
<keyword evidence="3" id="KW-0804">Transcription</keyword>
<dbReference type="SMART" id="SM00342">
    <property type="entry name" value="HTH_ARAC"/>
    <property type="match status" value="1"/>
</dbReference>
<dbReference type="PANTHER" id="PTHR43280">
    <property type="entry name" value="ARAC-FAMILY TRANSCRIPTIONAL REGULATOR"/>
    <property type="match status" value="1"/>
</dbReference>
<dbReference type="InterPro" id="IPR018062">
    <property type="entry name" value="HTH_AraC-typ_CS"/>
</dbReference>
<evidence type="ECO:0000313" key="5">
    <source>
        <dbReference type="EMBL" id="MBK5897634.1"/>
    </source>
</evidence>
<organism evidence="5 6">
    <name type="scientific">Catonella massiliensis</name>
    <dbReference type="NCBI Taxonomy" id="2799636"/>
    <lineage>
        <taxon>Bacteria</taxon>
        <taxon>Bacillati</taxon>
        <taxon>Bacillota</taxon>
        <taxon>Clostridia</taxon>
        <taxon>Lachnospirales</taxon>
        <taxon>Lachnospiraceae</taxon>
        <taxon>Catonella</taxon>
    </lineage>
</organism>
<dbReference type="PROSITE" id="PS01124">
    <property type="entry name" value="HTH_ARAC_FAMILY_2"/>
    <property type="match status" value="1"/>
</dbReference>
<dbReference type="Gene3D" id="1.10.10.60">
    <property type="entry name" value="Homeodomain-like"/>
    <property type="match status" value="2"/>
</dbReference>
<dbReference type="CDD" id="cd02208">
    <property type="entry name" value="cupin_RmlC-like"/>
    <property type="match status" value="1"/>
</dbReference>
<dbReference type="InterPro" id="IPR009057">
    <property type="entry name" value="Homeodomain-like_sf"/>
</dbReference>
<evidence type="ECO:0000259" key="4">
    <source>
        <dbReference type="PROSITE" id="PS01124"/>
    </source>
</evidence>
<gene>
    <name evidence="5" type="ORF">JJN12_07570</name>
</gene>
<dbReference type="Pfam" id="PF12833">
    <property type="entry name" value="HTH_18"/>
    <property type="match status" value="1"/>
</dbReference>
<feature type="domain" description="HTH araC/xylS-type" evidence="4">
    <location>
        <begin position="188"/>
        <end position="286"/>
    </location>
</feature>
<dbReference type="InterPro" id="IPR018060">
    <property type="entry name" value="HTH_AraC"/>
</dbReference>
<dbReference type="SUPFAM" id="SSF51215">
    <property type="entry name" value="Regulatory protein AraC"/>
    <property type="match status" value="1"/>
</dbReference>
<dbReference type="SUPFAM" id="SSF46689">
    <property type="entry name" value="Homeodomain-like"/>
    <property type="match status" value="2"/>
</dbReference>
<protein>
    <submittedName>
        <fullName evidence="5">Helix-turn-helix transcriptional regulator</fullName>
    </submittedName>
</protein>
<dbReference type="InterPro" id="IPR020449">
    <property type="entry name" value="Tscrpt_reg_AraC-type_HTH"/>
</dbReference>
<dbReference type="RefSeq" id="WP_208429106.1">
    <property type="nucleotide sequence ID" value="NZ_JAEPRJ010000001.1"/>
</dbReference>
<dbReference type="PROSITE" id="PS00041">
    <property type="entry name" value="HTH_ARAC_FAMILY_1"/>
    <property type="match status" value="1"/>
</dbReference>
<evidence type="ECO:0000256" key="3">
    <source>
        <dbReference type="ARBA" id="ARBA00023163"/>
    </source>
</evidence>
<dbReference type="Pfam" id="PF02311">
    <property type="entry name" value="AraC_binding"/>
    <property type="match status" value="1"/>
</dbReference>
<proteinExistence type="predicted"/>
<reference evidence="5 6" key="1">
    <citation type="submission" date="2021-01" db="EMBL/GenBank/DDBJ databases">
        <title>Isolation and description of Catonella massiliensis sp. nov., a novel Catonella species, isolated from a stable periodontitis subject.</title>
        <authorList>
            <person name="Antezack A."/>
            <person name="Boxberger M."/>
            <person name="La Scola B."/>
            <person name="Monnet-Corti V."/>
        </authorList>
    </citation>
    <scope>NUCLEOTIDE SEQUENCE [LARGE SCALE GENOMIC DNA]</scope>
    <source>
        <strain evidence="5 6">Marseille-Q4567</strain>
    </source>
</reference>
<keyword evidence="1" id="KW-0805">Transcription regulation</keyword>
<evidence type="ECO:0000313" key="6">
    <source>
        <dbReference type="Proteomes" id="UP000604730"/>
    </source>
</evidence>
<keyword evidence="6" id="KW-1185">Reference proteome</keyword>
<dbReference type="EMBL" id="JAEPRJ010000001">
    <property type="protein sequence ID" value="MBK5897634.1"/>
    <property type="molecule type" value="Genomic_DNA"/>
</dbReference>
<dbReference type="Gene3D" id="2.60.120.10">
    <property type="entry name" value="Jelly Rolls"/>
    <property type="match status" value="1"/>
</dbReference>
<comment type="caution">
    <text evidence="5">The sequence shown here is derived from an EMBL/GenBank/DDBJ whole genome shotgun (WGS) entry which is preliminary data.</text>
</comment>
<dbReference type="InterPro" id="IPR037923">
    <property type="entry name" value="HTH-like"/>
</dbReference>
<accession>A0ABS1J0E7</accession>